<dbReference type="CDD" id="cd02966">
    <property type="entry name" value="TlpA_like_family"/>
    <property type="match status" value="1"/>
</dbReference>
<reference evidence="6 7" key="1">
    <citation type="submission" date="2019-07" db="EMBL/GenBank/DDBJ databases">
        <title>Seonamhaeicola sp. W255 draft genome.</title>
        <authorList>
            <person name="Zhang X.-Y."/>
            <person name="Zhang R."/>
            <person name="Zhong Y.-L."/>
            <person name="Du Z.-J."/>
        </authorList>
    </citation>
    <scope>NUCLEOTIDE SEQUENCE [LARGE SCALE GENOMIC DNA]</scope>
    <source>
        <strain evidence="6 7">W255</strain>
    </source>
</reference>
<comment type="caution">
    <text evidence="6">The sequence shown here is derived from an EMBL/GenBank/DDBJ whole genome shotgun (WGS) entry which is preliminary data.</text>
</comment>
<evidence type="ECO:0000313" key="7">
    <source>
        <dbReference type="Proteomes" id="UP000295814"/>
    </source>
</evidence>
<accession>A0A562YE61</accession>
<dbReference type="Proteomes" id="UP000295814">
    <property type="component" value="Unassembled WGS sequence"/>
</dbReference>
<dbReference type="PANTHER" id="PTHR42852:SF6">
    <property type="entry name" value="THIOL:DISULFIDE INTERCHANGE PROTEIN DSBE"/>
    <property type="match status" value="1"/>
</dbReference>
<evidence type="ECO:0000259" key="5">
    <source>
        <dbReference type="PROSITE" id="PS51352"/>
    </source>
</evidence>
<name>A0A562YE61_9FLAO</name>
<proteinExistence type="predicted"/>
<comment type="subcellular location">
    <subcellularLocation>
        <location evidence="1">Cell envelope</location>
    </subcellularLocation>
</comment>
<evidence type="ECO:0000256" key="3">
    <source>
        <dbReference type="ARBA" id="ARBA00023157"/>
    </source>
</evidence>
<keyword evidence="7" id="KW-1185">Reference proteome</keyword>
<dbReference type="InterPro" id="IPR036249">
    <property type="entry name" value="Thioredoxin-like_sf"/>
</dbReference>
<gene>
    <name evidence="6" type="ORF">E1J38_006950</name>
</gene>
<dbReference type="GO" id="GO:0030313">
    <property type="term" value="C:cell envelope"/>
    <property type="evidence" value="ECO:0007669"/>
    <property type="project" value="UniProtKB-SubCell"/>
</dbReference>
<keyword evidence="2" id="KW-0201">Cytochrome c-type biogenesis</keyword>
<sequence>MNILLVLLISVFSCNTEMPTQFSEEALNDKFVTLNGNEVSFESILEKYKGKTIVIDVWASWCGDCLRGMPKVKELQNEYKDVVYVFLSLDRGQDAWKKGIEKYNVEGDHYYMQSGWKGPFGNFLNLDWIPRYLVVNKASEIVVFKVIEANDKKLIQALKK</sequence>
<dbReference type="AlphaFoldDB" id="A0A562YE61"/>
<evidence type="ECO:0000256" key="1">
    <source>
        <dbReference type="ARBA" id="ARBA00004196"/>
    </source>
</evidence>
<keyword evidence="4" id="KW-0676">Redox-active center</keyword>
<dbReference type="Pfam" id="PF13905">
    <property type="entry name" value="Thioredoxin_8"/>
    <property type="match status" value="1"/>
</dbReference>
<dbReference type="RefSeq" id="WP_133355326.1">
    <property type="nucleotide sequence ID" value="NZ_SMZJ02000004.1"/>
</dbReference>
<protein>
    <submittedName>
        <fullName evidence="6">TlpA family protein disulfide reductase</fullName>
    </submittedName>
</protein>
<dbReference type="InterPro" id="IPR013766">
    <property type="entry name" value="Thioredoxin_domain"/>
</dbReference>
<dbReference type="Gene3D" id="3.40.30.10">
    <property type="entry name" value="Glutaredoxin"/>
    <property type="match status" value="1"/>
</dbReference>
<dbReference type="SUPFAM" id="SSF52833">
    <property type="entry name" value="Thioredoxin-like"/>
    <property type="match status" value="1"/>
</dbReference>
<dbReference type="PROSITE" id="PS51352">
    <property type="entry name" value="THIOREDOXIN_2"/>
    <property type="match status" value="1"/>
</dbReference>
<evidence type="ECO:0000256" key="4">
    <source>
        <dbReference type="ARBA" id="ARBA00023284"/>
    </source>
</evidence>
<feature type="domain" description="Thioredoxin" evidence="5">
    <location>
        <begin position="20"/>
        <end position="160"/>
    </location>
</feature>
<evidence type="ECO:0000313" key="6">
    <source>
        <dbReference type="EMBL" id="TWO32603.1"/>
    </source>
</evidence>
<dbReference type="OrthoDB" id="1098640at2"/>
<dbReference type="EMBL" id="SMZJ02000004">
    <property type="protein sequence ID" value="TWO32603.1"/>
    <property type="molecule type" value="Genomic_DNA"/>
</dbReference>
<dbReference type="PANTHER" id="PTHR42852">
    <property type="entry name" value="THIOL:DISULFIDE INTERCHANGE PROTEIN DSBE"/>
    <property type="match status" value="1"/>
</dbReference>
<dbReference type="GO" id="GO:0017004">
    <property type="term" value="P:cytochrome complex assembly"/>
    <property type="evidence" value="ECO:0007669"/>
    <property type="project" value="UniProtKB-KW"/>
</dbReference>
<keyword evidence="3" id="KW-1015">Disulfide bond</keyword>
<dbReference type="InterPro" id="IPR050553">
    <property type="entry name" value="Thioredoxin_ResA/DsbE_sf"/>
</dbReference>
<evidence type="ECO:0000256" key="2">
    <source>
        <dbReference type="ARBA" id="ARBA00022748"/>
    </source>
</evidence>
<dbReference type="InterPro" id="IPR012336">
    <property type="entry name" value="Thioredoxin-like_fold"/>
</dbReference>
<organism evidence="6 7">
    <name type="scientific">Seonamhaeicola sediminis</name>
    <dbReference type="NCBI Taxonomy" id="2528206"/>
    <lineage>
        <taxon>Bacteria</taxon>
        <taxon>Pseudomonadati</taxon>
        <taxon>Bacteroidota</taxon>
        <taxon>Flavobacteriia</taxon>
        <taxon>Flavobacteriales</taxon>
        <taxon>Flavobacteriaceae</taxon>
    </lineage>
</organism>